<dbReference type="EMBL" id="LJSG01000014">
    <property type="protein sequence ID" value="KPP91275.1"/>
    <property type="molecule type" value="Genomic_DNA"/>
</dbReference>
<organism evidence="1 2">
    <name type="scientific">Roseibaca calidilacus</name>
    <dbReference type="NCBI Taxonomy" id="1666912"/>
    <lineage>
        <taxon>Bacteria</taxon>
        <taxon>Pseudomonadati</taxon>
        <taxon>Pseudomonadota</taxon>
        <taxon>Alphaproteobacteria</taxon>
        <taxon>Rhodobacterales</taxon>
        <taxon>Paracoccaceae</taxon>
        <taxon>Roseinatronobacter</taxon>
    </lineage>
</organism>
<sequence>MWFFRLDFSQAMAKGLPFEMVWIIWSRGQFFAKLMWPLYEKAAPGWRCPAYSTFSRDKASVSRIFDTDDIGIAPGALFHHPEPGRFRV</sequence>
<comment type="caution">
    <text evidence="1">The sequence shown here is derived from an EMBL/GenBank/DDBJ whole genome shotgun (WGS) entry which is preliminary data.</text>
</comment>
<protein>
    <submittedName>
        <fullName evidence="1">Uncharacterized protein</fullName>
    </submittedName>
</protein>
<gene>
    <name evidence="1" type="ORF">HLUCCA05_14505</name>
</gene>
<dbReference type="AlphaFoldDB" id="A0A0P7WUR5"/>
<evidence type="ECO:0000313" key="1">
    <source>
        <dbReference type="EMBL" id="KPP91275.1"/>
    </source>
</evidence>
<proteinExistence type="predicted"/>
<evidence type="ECO:0000313" key="2">
    <source>
        <dbReference type="Proteomes" id="UP000050413"/>
    </source>
</evidence>
<accession>A0A0P7WUR5</accession>
<name>A0A0P7WUR5_9RHOB</name>
<dbReference type="Proteomes" id="UP000050413">
    <property type="component" value="Unassembled WGS sequence"/>
</dbReference>
<reference evidence="1 2" key="1">
    <citation type="submission" date="2015-09" db="EMBL/GenBank/DDBJ databases">
        <title>Identification and resolution of microdiversity through metagenomic sequencing of parallel consortia.</title>
        <authorList>
            <person name="Nelson W.C."/>
            <person name="Romine M.F."/>
            <person name="Lindemann S.R."/>
        </authorList>
    </citation>
    <scope>NUCLEOTIDE SEQUENCE [LARGE SCALE GENOMIC DNA]</scope>
    <source>
        <strain evidence="1">HL-91</strain>
    </source>
</reference>